<dbReference type="AlphaFoldDB" id="A0A9D3UMF6"/>
<gene>
    <name evidence="14" type="ORF">J1N35_038752</name>
</gene>
<evidence type="ECO:0000256" key="10">
    <source>
        <dbReference type="ARBA" id="ARBA00023316"/>
    </source>
</evidence>
<dbReference type="Proteomes" id="UP000828251">
    <property type="component" value="Unassembled WGS sequence"/>
</dbReference>
<dbReference type="EMBL" id="JAIQCV010000011">
    <property type="protein sequence ID" value="KAH1047968.1"/>
    <property type="molecule type" value="Genomic_DNA"/>
</dbReference>
<dbReference type="InterPro" id="IPR011050">
    <property type="entry name" value="Pectin_lyase_fold/virulence"/>
</dbReference>
<organism evidence="14 15">
    <name type="scientific">Gossypium stocksii</name>
    <dbReference type="NCBI Taxonomy" id="47602"/>
    <lineage>
        <taxon>Eukaryota</taxon>
        <taxon>Viridiplantae</taxon>
        <taxon>Streptophyta</taxon>
        <taxon>Embryophyta</taxon>
        <taxon>Tracheophyta</taxon>
        <taxon>Spermatophyta</taxon>
        <taxon>Magnoliopsida</taxon>
        <taxon>eudicotyledons</taxon>
        <taxon>Gunneridae</taxon>
        <taxon>Pentapetalae</taxon>
        <taxon>rosids</taxon>
        <taxon>malvids</taxon>
        <taxon>Malvales</taxon>
        <taxon>Malvaceae</taxon>
        <taxon>Malvoideae</taxon>
        <taxon>Gossypium</taxon>
    </lineage>
</organism>
<dbReference type="InterPro" id="IPR000743">
    <property type="entry name" value="Glyco_hydro_28"/>
</dbReference>
<keyword evidence="7" id="KW-0677">Repeat</keyword>
<keyword evidence="4" id="KW-0134">Cell wall</keyword>
<evidence type="ECO:0000256" key="11">
    <source>
        <dbReference type="ARBA" id="ARBA00034074"/>
    </source>
</evidence>
<evidence type="ECO:0000313" key="14">
    <source>
        <dbReference type="EMBL" id="KAH1047968.1"/>
    </source>
</evidence>
<dbReference type="GO" id="GO:0071555">
    <property type="term" value="P:cell wall organization"/>
    <property type="evidence" value="ECO:0007669"/>
    <property type="project" value="UniProtKB-KW"/>
</dbReference>
<evidence type="ECO:0000256" key="3">
    <source>
        <dbReference type="ARBA" id="ARBA00012736"/>
    </source>
</evidence>
<dbReference type="Gene3D" id="2.160.20.10">
    <property type="entry name" value="Single-stranded right-handed beta-helix, Pectin lyase-like"/>
    <property type="match status" value="2"/>
</dbReference>
<keyword evidence="6" id="KW-0732">Signal</keyword>
<evidence type="ECO:0000256" key="12">
    <source>
        <dbReference type="PROSITE-ProRule" id="PRU10052"/>
    </source>
</evidence>
<reference evidence="14 15" key="1">
    <citation type="journal article" date="2021" name="Plant Biotechnol. J.">
        <title>Multi-omics assisted identification of the key and species-specific regulatory components of drought-tolerant mechanisms in Gossypium stocksii.</title>
        <authorList>
            <person name="Yu D."/>
            <person name="Ke L."/>
            <person name="Zhang D."/>
            <person name="Wu Y."/>
            <person name="Sun Y."/>
            <person name="Mei J."/>
            <person name="Sun J."/>
            <person name="Sun Y."/>
        </authorList>
    </citation>
    <scope>NUCLEOTIDE SEQUENCE [LARGE SCALE GENOMIC DNA]</scope>
    <source>
        <strain evidence="15">cv. E1</strain>
        <tissue evidence="14">Leaf</tissue>
    </source>
</reference>
<dbReference type="GO" id="GO:0005975">
    <property type="term" value="P:carbohydrate metabolic process"/>
    <property type="evidence" value="ECO:0007669"/>
    <property type="project" value="InterPro"/>
</dbReference>
<dbReference type="PANTHER" id="PTHR31375">
    <property type="match status" value="1"/>
</dbReference>
<dbReference type="InterPro" id="IPR012334">
    <property type="entry name" value="Pectin_lyas_fold"/>
</dbReference>
<comment type="similarity">
    <text evidence="2 13">Belongs to the glycosyl hydrolase 28 family.</text>
</comment>
<dbReference type="SUPFAM" id="SSF51126">
    <property type="entry name" value="Pectin lyase-like"/>
    <property type="match status" value="2"/>
</dbReference>
<protein>
    <recommendedName>
        <fullName evidence="3">endo-polygalacturonase</fullName>
        <ecNumber evidence="3">3.2.1.15</ecNumber>
    </recommendedName>
</protein>
<evidence type="ECO:0000256" key="4">
    <source>
        <dbReference type="ARBA" id="ARBA00022512"/>
    </source>
</evidence>
<comment type="caution">
    <text evidence="14">The sequence shown here is derived from an EMBL/GenBank/DDBJ whole genome shotgun (WGS) entry which is preliminary data.</text>
</comment>
<comment type="subcellular location">
    <subcellularLocation>
        <location evidence="1">Secreted</location>
        <location evidence="1">Cell wall</location>
    </subcellularLocation>
</comment>
<keyword evidence="15" id="KW-1185">Reference proteome</keyword>
<sequence>MAFSNAWKATCNAPSRNPILIIPATKIFLLKPVTFSGPCKSTSIHVLMSGNIVAPNSKMAWKGFHINRWLAFTHVNGLTIIGSGTINGRGAAWWSQPCLHKALTFYWCNGLVLKGIRHINSQRNHITISNCKDVTFSNLYISAPKTSPNTDGIDISGSSNVQILNSFIGTGDDCIAISSGSSHINITGIACGPGHGISIGALGAHGEDTVEEVHVRNCTLKGTMTGVRIKTWQGGVGNARRISFEKIRFIRADSPIIIDQYYCPSRVNCKNETSGIRISDVSYRSIIGTSTTDKVINLSCDQNVGCTNIQLNYVYITSTVPGKKAYAFSFNAHGNYTHTRPELIFTVFITILYVLTPGASGATNLFNVMDYGAVGDGKTDDSAAFSKAWKATCNSPSRNPILVIPASKIFLLKPVTFSGPCKSTSIHVLMSGNIVAPDSRSAWKGYHLDMWLAFTNVNGLTIIGSGTINGRGAVWWSECSSYRVPQALTFYRCNGLLLKGTKHINSQRNHIAIFDCKDVTFSNLHISAPKTSPNTDGIDIASSSNVRILNSFIGTGDDCIAISSGSSHINITGIACGPGHGISVGSLGAHGGNDTVEEVHVRNCTFNETMTGVRIKTWQGGVGYARKILFEKIKFIRADNPIIIDQYYCPGGHCKNETSGIKISDVSYRYITGTSTTDKVINLSCDQSVGCTNIQLYYVHIISTVPGKKAYSFSFNAHGNCTHTKPVVKGLQP</sequence>
<evidence type="ECO:0000256" key="13">
    <source>
        <dbReference type="RuleBase" id="RU361169"/>
    </source>
</evidence>
<proteinExistence type="inferred from homology"/>
<accession>A0A9D3UMF6</accession>
<evidence type="ECO:0000256" key="5">
    <source>
        <dbReference type="ARBA" id="ARBA00022525"/>
    </source>
</evidence>
<evidence type="ECO:0000256" key="1">
    <source>
        <dbReference type="ARBA" id="ARBA00004191"/>
    </source>
</evidence>
<keyword evidence="8 13" id="KW-0378">Hydrolase</keyword>
<evidence type="ECO:0000256" key="7">
    <source>
        <dbReference type="ARBA" id="ARBA00022737"/>
    </source>
</evidence>
<evidence type="ECO:0000313" key="15">
    <source>
        <dbReference type="Proteomes" id="UP000828251"/>
    </source>
</evidence>
<dbReference type="OrthoDB" id="187139at2759"/>
<evidence type="ECO:0000256" key="8">
    <source>
        <dbReference type="ARBA" id="ARBA00022801"/>
    </source>
</evidence>
<dbReference type="SMART" id="SM00710">
    <property type="entry name" value="PbH1"/>
    <property type="match status" value="9"/>
</dbReference>
<evidence type="ECO:0000256" key="2">
    <source>
        <dbReference type="ARBA" id="ARBA00008834"/>
    </source>
</evidence>
<dbReference type="PROSITE" id="PS00502">
    <property type="entry name" value="POLYGALACTURONASE"/>
    <property type="match status" value="1"/>
</dbReference>
<feature type="active site" evidence="12">
    <location>
        <position position="580"/>
    </location>
</feature>
<keyword evidence="10" id="KW-0961">Cell wall biogenesis/degradation</keyword>
<dbReference type="GO" id="GO:0004650">
    <property type="term" value="F:polygalacturonase activity"/>
    <property type="evidence" value="ECO:0007669"/>
    <property type="project" value="UniProtKB-EC"/>
</dbReference>
<keyword evidence="5" id="KW-0964">Secreted</keyword>
<dbReference type="Pfam" id="PF00295">
    <property type="entry name" value="Glyco_hydro_28"/>
    <property type="match status" value="2"/>
</dbReference>
<comment type="catalytic activity">
    <reaction evidence="11">
        <text>(1,4-alpha-D-galacturonosyl)n+m + H2O = (1,4-alpha-D-galacturonosyl)n + (1,4-alpha-D-galacturonosyl)m.</text>
        <dbReference type="EC" id="3.2.1.15"/>
    </reaction>
</comment>
<evidence type="ECO:0000256" key="6">
    <source>
        <dbReference type="ARBA" id="ARBA00022729"/>
    </source>
</evidence>
<dbReference type="EC" id="3.2.1.15" evidence="3"/>
<name>A0A9D3UMF6_9ROSI</name>
<keyword evidence="9 13" id="KW-0326">Glycosidase</keyword>
<dbReference type="InterPro" id="IPR006626">
    <property type="entry name" value="PbH1"/>
</dbReference>
<evidence type="ECO:0000256" key="9">
    <source>
        <dbReference type="ARBA" id="ARBA00023295"/>
    </source>
</evidence>
<dbReference type="FunFam" id="2.160.20.10:FF:000032">
    <property type="entry name" value="Pectin lyase-like superfamily protein"/>
    <property type="match status" value="1"/>
</dbReference>